<protein>
    <submittedName>
        <fullName evidence="1">Chromosome 16 open reading frame 93</fullName>
    </submittedName>
</protein>
<organism evidence="1">
    <name type="scientific">Iconisemion striatum</name>
    <dbReference type="NCBI Taxonomy" id="60296"/>
    <lineage>
        <taxon>Eukaryota</taxon>
        <taxon>Metazoa</taxon>
        <taxon>Chordata</taxon>
        <taxon>Craniata</taxon>
        <taxon>Vertebrata</taxon>
        <taxon>Euteleostomi</taxon>
        <taxon>Actinopterygii</taxon>
        <taxon>Neopterygii</taxon>
        <taxon>Teleostei</taxon>
        <taxon>Neoteleostei</taxon>
        <taxon>Acanthomorphata</taxon>
        <taxon>Ovalentaria</taxon>
        <taxon>Atherinomorphae</taxon>
        <taxon>Cyprinodontiformes</taxon>
        <taxon>Nothobranchiidae</taxon>
        <taxon>Iconisemion</taxon>
    </lineage>
</organism>
<dbReference type="EMBL" id="HADX01008361">
    <property type="protein sequence ID" value="SBP30593.1"/>
    <property type="molecule type" value="Transcribed_RNA"/>
</dbReference>
<reference evidence="1" key="1">
    <citation type="submission" date="2016-05" db="EMBL/GenBank/DDBJ databases">
        <authorList>
            <person name="Lavstsen T."/>
            <person name="Jespersen J.S."/>
        </authorList>
    </citation>
    <scope>NUCLEOTIDE SEQUENCE</scope>
    <source>
        <tissue evidence="1">Brain</tissue>
    </source>
</reference>
<proteinExistence type="predicted"/>
<reference evidence="1" key="2">
    <citation type="submission" date="2016-06" db="EMBL/GenBank/DDBJ databases">
        <title>The genome of a short-lived fish provides insights into sex chromosome evolution and the genetic control of aging.</title>
        <authorList>
            <person name="Reichwald K."/>
            <person name="Felder M."/>
            <person name="Petzold A."/>
            <person name="Koch P."/>
            <person name="Groth M."/>
            <person name="Platzer M."/>
        </authorList>
    </citation>
    <scope>NUCLEOTIDE SEQUENCE</scope>
    <source>
        <tissue evidence="1">Brain</tissue>
    </source>
</reference>
<accession>A0A1A7YK70</accession>
<sequence>DQWHHLDNRKFPVQSKRTPVEEMIRIRKTTFLDEETKNLSSIVFFFFRH</sequence>
<feature type="non-terminal residue" evidence="1">
    <location>
        <position position="1"/>
    </location>
</feature>
<dbReference type="AlphaFoldDB" id="A0A1A7YK70"/>
<gene>
    <name evidence="1" type="primary">C16ORF93</name>
</gene>
<name>A0A1A7YK70_9TELE</name>
<evidence type="ECO:0000313" key="1">
    <source>
        <dbReference type="EMBL" id="SBP30593.1"/>
    </source>
</evidence>